<dbReference type="CDD" id="cd00082">
    <property type="entry name" value="HisKA"/>
    <property type="match status" value="1"/>
</dbReference>
<dbReference type="InterPro" id="IPR036097">
    <property type="entry name" value="HisK_dim/P_sf"/>
</dbReference>
<dbReference type="InterPro" id="IPR003594">
    <property type="entry name" value="HATPase_dom"/>
</dbReference>
<evidence type="ECO:0000256" key="10">
    <source>
        <dbReference type="ARBA" id="ARBA00022840"/>
    </source>
</evidence>
<feature type="domain" description="HAMP" evidence="16">
    <location>
        <begin position="398"/>
        <end position="444"/>
    </location>
</feature>
<keyword evidence="13 14" id="KW-0472">Membrane</keyword>
<comment type="catalytic activity">
    <reaction evidence="1">
        <text>ATP + protein L-histidine = ADP + protein N-phospho-L-histidine.</text>
        <dbReference type="EC" id="2.7.13.3"/>
    </reaction>
</comment>
<keyword evidence="6 17" id="KW-0808">Transferase</keyword>
<evidence type="ECO:0000313" key="17">
    <source>
        <dbReference type="EMBL" id="MDK2564190.1"/>
    </source>
</evidence>
<keyword evidence="18" id="KW-1185">Reference proteome</keyword>
<dbReference type="InterPro" id="IPR003660">
    <property type="entry name" value="HAMP_dom"/>
</dbReference>
<dbReference type="InterPro" id="IPR005467">
    <property type="entry name" value="His_kinase_dom"/>
</dbReference>
<keyword evidence="8" id="KW-0547">Nucleotide-binding</keyword>
<evidence type="ECO:0000256" key="9">
    <source>
        <dbReference type="ARBA" id="ARBA00022777"/>
    </source>
</evidence>
<evidence type="ECO:0000259" key="16">
    <source>
        <dbReference type="PROSITE" id="PS50885"/>
    </source>
</evidence>
<evidence type="ECO:0000259" key="15">
    <source>
        <dbReference type="PROSITE" id="PS50109"/>
    </source>
</evidence>
<dbReference type="Gene3D" id="6.10.340.10">
    <property type="match status" value="1"/>
</dbReference>
<evidence type="ECO:0000256" key="2">
    <source>
        <dbReference type="ARBA" id="ARBA00004651"/>
    </source>
</evidence>
<feature type="transmembrane region" description="Helical" evidence="14">
    <location>
        <begin position="9"/>
        <end position="26"/>
    </location>
</feature>
<dbReference type="PROSITE" id="PS50109">
    <property type="entry name" value="HIS_KIN"/>
    <property type="match status" value="1"/>
</dbReference>
<keyword evidence="12" id="KW-0902">Two-component regulatory system</keyword>
<dbReference type="EMBL" id="JASKYM010000006">
    <property type="protein sequence ID" value="MDK2564190.1"/>
    <property type="molecule type" value="Genomic_DNA"/>
</dbReference>
<keyword evidence="9 17" id="KW-0418">Kinase</keyword>
<evidence type="ECO:0000256" key="6">
    <source>
        <dbReference type="ARBA" id="ARBA00022679"/>
    </source>
</evidence>
<dbReference type="PANTHER" id="PTHR45528">
    <property type="entry name" value="SENSOR HISTIDINE KINASE CPXA"/>
    <property type="match status" value="1"/>
</dbReference>
<organism evidence="17 18">
    <name type="scientific">Romboutsia sedimentorum</name>
    <dbReference type="NCBI Taxonomy" id="1368474"/>
    <lineage>
        <taxon>Bacteria</taxon>
        <taxon>Bacillati</taxon>
        <taxon>Bacillota</taxon>
        <taxon>Clostridia</taxon>
        <taxon>Peptostreptococcales</taxon>
        <taxon>Peptostreptococcaceae</taxon>
        <taxon>Romboutsia</taxon>
    </lineage>
</organism>
<evidence type="ECO:0000256" key="7">
    <source>
        <dbReference type="ARBA" id="ARBA00022692"/>
    </source>
</evidence>
<comment type="caution">
    <text evidence="17">The sequence shown here is derived from an EMBL/GenBank/DDBJ whole genome shotgun (WGS) entry which is preliminary data.</text>
</comment>
<dbReference type="InterPro" id="IPR003661">
    <property type="entry name" value="HisK_dim/P_dom"/>
</dbReference>
<feature type="transmembrane region" description="Helical" evidence="14">
    <location>
        <begin position="253"/>
        <end position="272"/>
    </location>
</feature>
<keyword evidence="11 14" id="KW-1133">Transmembrane helix</keyword>
<evidence type="ECO:0000256" key="11">
    <source>
        <dbReference type="ARBA" id="ARBA00022989"/>
    </source>
</evidence>
<dbReference type="SMART" id="SM00387">
    <property type="entry name" value="HATPase_c"/>
    <property type="match status" value="1"/>
</dbReference>
<evidence type="ECO:0000256" key="12">
    <source>
        <dbReference type="ARBA" id="ARBA00023012"/>
    </source>
</evidence>
<protein>
    <recommendedName>
        <fullName evidence="3">histidine kinase</fullName>
        <ecNumber evidence="3">2.7.13.3</ecNumber>
    </recommendedName>
</protein>
<keyword evidence="5" id="KW-0597">Phosphoprotein</keyword>
<evidence type="ECO:0000256" key="1">
    <source>
        <dbReference type="ARBA" id="ARBA00000085"/>
    </source>
</evidence>
<comment type="subcellular location">
    <subcellularLocation>
        <location evidence="2">Cell membrane</location>
        <topology evidence="2">Multi-pass membrane protein</topology>
    </subcellularLocation>
</comment>
<keyword evidence="10" id="KW-0067">ATP-binding</keyword>
<evidence type="ECO:0000256" key="5">
    <source>
        <dbReference type="ARBA" id="ARBA00022553"/>
    </source>
</evidence>
<dbReference type="InterPro" id="IPR050398">
    <property type="entry name" value="HssS/ArlS-like"/>
</dbReference>
<dbReference type="SUPFAM" id="SSF47384">
    <property type="entry name" value="Homodimeric domain of signal transducing histidine kinase"/>
    <property type="match status" value="1"/>
</dbReference>
<evidence type="ECO:0000313" key="18">
    <source>
        <dbReference type="Proteomes" id="UP001301012"/>
    </source>
</evidence>
<gene>
    <name evidence="17" type="ORF">QOZ84_11570</name>
</gene>
<dbReference type="GO" id="GO:0004673">
    <property type="term" value="F:protein histidine kinase activity"/>
    <property type="evidence" value="ECO:0007669"/>
    <property type="project" value="UniProtKB-EC"/>
</dbReference>
<keyword evidence="4" id="KW-1003">Cell membrane</keyword>
<keyword evidence="7 14" id="KW-0812">Transmembrane</keyword>
<sequence>MRNINNKKLKYVFLIIATIAWSLFYINTQEIFSGTAYQAVKPGNLLNKDKKIISDNLYETEKFENEFLSNIVGSISAMISEEKDYENKRYYEIDTNKAKESLKNITKTKLFIENGSNNRIYTNTKYKNINEFNSKENDYCNIEIDALNNGGTLYSKTIDNEKKIVELDEVLFLGAYIPSDKINILLPKKPIENIKDKSFYDDELVNDYNDFVYYKDKINKLILVSVTTFLVGAISSILCLTNKARLFKSEKSLYNKIPLELNLLIIFIMGYYSNLKFSYIPSFIIKTVFVLMSLALVENFIGLTNKKDILENSLIKKTFKSLNKFFINIKKYRKKIPLITRIILIGVASIIIICLSIVLIYTTWYWGNQLLVIIVYVSVPSILIVMIVFYTIKKLIYLNKIMEGAQEIKNGKIDYKIEIQGNDSFTILAENINNISEGLDNAIDEKLKSERMKSELITNVSHDLKTPLTAIINYVGLIKKEEDIQPPYLNDYVNILDNKSKRLKVLIEDLFEASKASSGTINLNIEKLNLSQLLKQSIGENEEKLAKSNLELIIDLPKDPVYINCDGKRMYRVFENLLTNIAKYSLENTRVYIQIKENGENVYVDMKNISSYQLNFEPDEITERFKRGDLSRNTEGSGLGLAIAKDLVELQKGKFDIQIDADLFKVELVFIKAQ</sequence>
<dbReference type="SUPFAM" id="SSF55874">
    <property type="entry name" value="ATPase domain of HSP90 chaperone/DNA topoisomerase II/histidine kinase"/>
    <property type="match status" value="1"/>
</dbReference>
<evidence type="ECO:0000256" key="8">
    <source>
        <dbReference type="ARBA" id="ARBA00022741"/>
    </source>
</evidence>
<feature type="transmembrane region" description="Helical" evidence="14">
    <location>
        <begin position="370"/>
        <end position="392"/>
    </location>
</feature>
<feature type="transmembrane region" description="Helical" evidence="14">
    <location>
        <begin position="221"/>
        <end position="241"/>
    </location>
</feature>
<feature type="domain" description="Histidine kinase" evidence="15">
    <location>
        <begin position="459"/>
        <end position="658"/>
    </location>
</feature>
<evidence type="ECO:0000256" key="4">
    <source>
        <dbReference type="ARBA" id="ARBA00022475"/>
    </source>
</evidence>
<dbReference type="SMART" id="SM00388">
    <property type="entry name" value="HisKA"/>
    <property type="match status" value="1"/>
</dbReference>
<dbReference type="Gene3D" id="3.30.565.10">
    <property type="entry name" value="Histidine kinase-like ATPase, C-terminal domain"/>
    <property type="match status" value="1"/>
</dbReference>
<dbReference type="EC" id="2.7.13.3" evidence="3"/>
<dbReference type="RefSeq" id="WP_284133121.1">
    <property type="nucleotide sequence ID" value="NZ_JASKYM010000006.1"/>
</dbReference>
<dbReference type="CDD" id="cd06225">
    <property type="entry name" value="HAMP"/>
    <property type="match status" value="1"/>
</dbReference>
<dbReference type="Gene3D" id="1.10.287.130">
    <property type="match status" value="1"/>
</dbReference>
<dbReference type="Pfam" id="PF02518">
    <property type="entry name" value="HATPase_c"/>
    <property type="match status" value="1"/>
</dbReference>
<dbReference type="PROSITE" id="PS50885">
    <property type="entry name" value="HAMP"/>
    <property type="match status" value="1"/>
</dbReference>
<accession>A0ABT7EFB7</accession>
<dbReference type="Proteomes" id="UP001301012">
    <property type="component" value="Unassembled WGS sequence"/>
</dbReference>
<dbReference type="InterPro" id="IPR036890">
    <property type="entry name" value="HATPase_C_sf"/>
</dbReference>
<dbReference type="Pfam" id="PF00512">
    <property type="entry name" value="HisKA"/>
    <property type="match status" value="1"/>
</dbReference>
<evidence type="ECO:0000256" key="13">
    <source>
        <dbReference type="ARBA" id="ARBA00023136"/>
    </source>
</evidence>
<reference evidence="17 18" key="1">
    <citation type="submission" date="2023-05" db="EMBL/GenBank/DDBJ databases">
        <title>Rombocin, a short stable natural nisin variant, displays selective antimicrobial activity against Listeria monocytogenes and employs dual mode of action to kill target bacterial strains.</title>
        <authorList>
            <person name="Wambui J."/>
            <person name="Stephan R."/>
            <person name="Kuipers O.P."/>
        </authorList>
    </citation>
    <scope>NUCLEOTIDE SEQUENCE [LARGE SCALE GENOMIC DNA]</scope>
    <source>
        <strain evidence="17 18">RC002</strain>
    </source>
</reference>
<feature type="transmembrane region" description="Helical" evidence="14">
    <location>
        <begin position="278"/>
        <end position="297"/>
    </location>
</feature>
<dbReference type="PANTHER" id="PTHR45528:SF1">
    <property type="entry name" value="SENSOR HISTIDINE KINASE CPXA"/>
    <property type="match status" value="1"/>
</dbReference>
<feature type="transmembrane region" description="Helical" evidence="14">
    <location>
        <begin position="338"/>
        <end position="364"/>
    </location>
</feature>
<proteinExistence type="predicted"/>
<evidence type="ECO:0000256" key="14">
    <source>
        <dbReference type="SAM" id="Phobius"/>
    </source>
</evidence>
<evidence type="ECO:0000256" key="3">
    <source>
        <dbReference type="ARBA" id="ARBA00012438"/>
    </source>
</evidence>
<name>A0ABT7EFB7_9FIRM</name>